<evidence type="ECO:0000259" key="3">
    <source>
        <dbReference type="Pfam" id="PF00383"/>
    </source>
</evidence>
<dbReference type="EMBL" id="DF238784">
    <property type="protein sequence ID" value="GAC94413.1"/>
    <property type="molecule type" value="Genomic_DNA"/>
</dbReference>
<dbReference type="Pfam" id="PF00383">
    <property type="entry name" value="dCMP_cyt_deam_1"/>
    <property type="match status" value="1"/>
</dbReference>
<feature type="domain" description="CMP/dCMP-type deaminase" evidence="3">
    <location>
        <begin position="41"/>
        <end position="123"/>
    </location>
</feature>
<dbReference type="Gene3D" id="3.40.140.10">
    <property type="entry name" value="Cytidine Deaminase, domain 2"/>
    <property type="match status" value="1"/>
</dbReference>
<dbReference type="HOGENOM" id="CLU_107695_0_0_1"/>
<gene>
    <name evidence="4" type="ORF">PHSY_001984</name>
</gene>
<sequence length="219" mass="24486">MSCPLHHGHPPSHLASTLLTTITSSILPLTAHNVSLGCKVFGAAILSKSDLSLITASTNDEITTPLYHGEISTLLSFHTLNNARAARGEERIDPKSCVFLSTHEPCSLCLSAITWSGFDNFYYLFTYKDTMEEFAIPHDINILRQVFETNPQEGQELGEGLYNKSNAYWKCYSIQDLIDHSPDIEQNQLVEQQREVKQSYRGLSDTYQSTKTETSIPLA</sequence>
<dbReference type="GO" id="GO:0019239">
    <property type="term" value="F:deaminase activity"/>
    <property type="evidence" value="ECO:0007669"/>
    <property type="project" value="UniProtKB-ARBA"/>
</dbReference>
<dbReference type="InterPro" id="IPR016192">
    <property type="entry name" value="APOBEC/CMP_deaminase_Zn-bd"/>
</dbReference>
<protein>
    <submittedName>
        <fullName evidence="4">Cytidine deoxycytidylate deaminase</fullName>
    </submittedName>
</protein>
<dbReference type="STRING" id="1305764.R9NZU0"/>
<accession>R9NZU0</accession>
<evidence type="ECO:0000313" key="4">
    <source>
        <dbReference type="EMBL" id="GAC94413.1"/>
    </source>
</evidence>
<proteinExistence type="predicted"/>
<organism evidence="4 5">
    <name type="scientific">Pseudozyma hubeiensis (strain SY62)</name>
    <name type="common">Yeast</name>
    <dbReference type="NCBI Taxonomy" id="1305764"/>
    <lineage>
        <taxon>Eukaryota</taxon>
        <taxon>Fungi</taxon>
        <taxon>Dikarya</taxon>
        <taxon>Basidiomycota</taxon>
        <taxon>Ustilaginomycotina</taxon>
        <taxon>Ustilaginomycetes</taxon>
        <taxon>Ustilaginales</taxon>
        <taxon>Ustilaginaceae</taxon>
        <taxon>Pseudozyma</taxon>
    </lineage>
</organism>
<dbReference type="GO" id="GO:0006139">
    <property type="term" value="P:nucleobase-containing compound metabolic process"/>
    <property type="evidence" value="ECO:0007669"/>
    <property type="project" value="UniProtKB-ARBA"/>
</dbReference>
<dbReference type="InterPro" id="IPR002125">
    <property type="entry name" value="CMP_dCMP_dom"/>
</dbReference>
<dbReference type="SUPFAM" id="SSF53927">
    <property type="entry name" value="Cytidine deaminase-like"/>
    <property type="match status" value="1"/>
</dbReference>
<evidence type="ECO:0000313" key="5">
    <source>
        <dbReference type="Proteomes" id="UP000014071"/>
    </source>
</evidence>
<dbReference type="Proteomes" id="UP000014071">
    <property type="component" value="Unassembled WGS sequence"/>
</dbReference>
<evidence type="ECO:0000256" key="1">
    <source>
        <dbReference type="ARBA" id="ARBA00022723"/>
    </source>
</evidence>
<dbReference type="eggNOG" id="ENOG502S00E">
    <property type="taxonomic scope" value="Eukaryota"/>
</dbReference>
<reference evidence="5" key="1">
    <citation type="journal article" date="2013" name="Genome Announc.">
        <title>Draft genome sequence of the basidiomycetous yeast-like fungus Pseudozyma hubeiensis SY62, which produces an abundant amount of the biosurfactant mannosylerythritol lipids.</title>
        <authorList>
            <person name="Konishi M."/>
            <person name="Hatada Y."/>
            <person name="Horiuchi J."/>
        </authorList>
    </citation>
    <scope>NUCLEOTIDE SEQUENCE [LARGE SCALE GENOMIC DNA]</scope>
    <source>
        <strain evidence="5">SY62</strain>
    </source>
</reference>
<name>R9NZU0_PSEHS</name>
<keyword evidence="2" id="KW-0862">Zinc</keyword>
<dbReference type="AlphaFoldDB" id="R9NZU0"/>
<dbReference type="GO" id="GO:0008270">
    <property type="term" value="F:zinc ion binding"/>
    <property type="evidence" value="ECO:0007669"/>
    <property type="project" value="InterPro"/>
</dbReference>
<dbReference type="PROSITE" id="PS00903">
    <property type="entry name" value="CYT_DCMP_DEAMINASES_1"/>
    <property type="match status" value="1"/>
</dbReference>
<keyword evidence="1" id="KW-0479">Metal-binding</keyword>
<dbReference type="GO" id="GO:0016814">
    <property type="term" value="F:hydrolase activity, acting on carbon-nitrogen (but not peptide) bonds, in cyclic amidines"/>
    <property type="evidence" value="ECO:0007669"/>
    <property type="project" value="UniProtKB-ARBA"/>
</dbReference>
<dbReference type="InterPro" id="IPR016193">
    <property type="entry name" value="Cytidine_deaminase-like"/>
</dbReference>
<keyword evidence="5" id="KW-1185">Reference proteome</keyword>
<dbReference type="RefSeq" id="XP_012188000.1">
    <property type="nucleotide sequence ID" value="XM_012332610.1"/>
</dbReference>
<dbReference type="GeneID" id="24107279"/>
<dbReference type="OrthoDB" id="9980836at2759"/>
<evidence type="ECO:0000256" key="2">
    <source>
        <dbReference type="ARBA" id="ARBA00022833"/>
    </source>
</evidence>